<name>A0A918CYP0_9BACI</name>
<dbReference type="Gene3D" id="3.30.1370.160">
    <property type="match status" value="1"/>
</dbReference>
<evidence type="ECO:0000313" key="4">
    <source>
        <dbReference type="Proteomes" id="UP000624041"/>
    </source>
</evidence>
<dbReference type="InterPro" id="IPR012677">
    <property type="entry name" value="Nucleotide-bd_a/b_plait_sf"/>
</dbReference>
<gene>
    <name evidence="3" type="ORF">GCM10007971_01850</name>
</gene>
<reference evidence="3" key="2">
    <citation type="submission" date="2020-09" db="EMBL/GenBank/DDBJ databases">
        <authorList>
            <person name="Sun Q."/>
            <person name="Ohkuma M."/>
        </authorList>
    </citation>
    <scope>NUCLEOTIDE SEQUENCE</scope>
    <source>
        <strain evidence="3">JCM 17251</strain>
    </source>
</reference>
<dbReference type="EMBL" id="BMOS01000001">
    <property type="protein sequence ID" value="GGN49361.1"/>
    <property type="molecule type" value="Genomic_DNA"/>
</dbReference>
<evidence type="ECO:0000259" key="2">
    <source>
        <dbReference type="SMART" id="SM00363"/>
    </source>
</evidence>
<dbReference type="Gene3D" id="3.30.70.330">
    <property type="match status" value="1"/>
</dbReference>
<organism evidence="3 4">
    <name type="scientific">Oceanobacillus indicireducens</name>
    <dbReference type="NCBI Taxonomy" id="1004261"/>
    <lineage>
        <taxon>Bacteria</taxon>
        <taxon>Bacillati</taxon>
        <taxon>Bacillota</taxon>
        <taxon>Bacilli</taxon>
        <taxon>Bacillales</taxon>
        <taxon>Bacillaceae</taxon>
        <taxon>Oceanobacillus</taxon>
    </lineage>
</organism>
<dbReference type="PANTHER" id="PTHR13633:SF3">
    <property type="entry name" value="MITOCHONDRIAL TRANSCRIPTION RESCUE FACTOR 1"/>
    <property type="match status" value="1"/>
</dbReference>
<dbReference type="PANTHER" id="PTHR13633">
    <property type="entry name" value="MITOCHONDRIAL TRANSCRIPTION RESCUE FACTOR 1"/>
    <property type="match status" value="1"/>
</dbReference>
<feature type="domain" description="RNA-binding S4" evidence="2">
    <location>
        <begin position="182"/>
        <end position="244"/>
    </location>
</feature>
<dbReference type="AlphaFoldDB" id="A0A918CYP0"/>
<dbReference type="InterPro" id="IPR040591">
    <property type="entry name" value="RqcP2_RBD"/>
</dbReference>
<dbReference type="Proteomes" id="UP000624041">
    <property type="component" value="Unassembled WGS sequence"/>
</dbReference>
<keyword evidence="1" id="KW-0694">RNA-binding</keyword>
<proteinExistence type="predicted"/>
<dbReference type="RefSeq" id="WP_188855658.1">
    <property type="nucleotide sequence ID" value="NZ_BMOS01000001.1"/>
</dbReference>
<sequence>MDIYQHFRNEEAPFIDQVLSWKEQVERSYIPKLTDFLDPREQQIVETIIGTGNDELQIEAFGGSPHTERNRMIIAPFYEEITEESFQLTLLEATYQEKFVTLTHRDAMGAFLSSGVKREKLGDIFVGDGTIQIIVAAEISPYVVMNLTSVKHAKIKLAEKELASVRIPRPNWVESSKTVSSLRLDTVLKEIYRMSRKDAQQAIDRQLVKVNHKVVQDTKYPLGAGDLLSFRGKGRSKVIQIEGQTKKEKWRITTATLE</sequence>
<dbReference type="PROSITE" id="PS50889">
    <property type="entry name" value="S4"/>
    <property type="match status" value="1"/>
</dbReference>
<dbReference type="SMART" id="SM00363">
    <property type="entry name" value="S4"/>
    <property type="match status" value="1"/>
</dbReference>
<comment type="caution">
    <text evidence="3">The sequence shown here is derived from an EMBL/GenBank/DDBJ whole genome shotgun (WGS) entry which is preliminary data.</text>
</comment>
<dbReference type="InterPro" id="IPR036986">
    <property type="entry name" value="S4_RNA-bd_sf"/>
</dbReference>
<dbReference type="InterPro" id="IPR048443">
    <property type="entry name" value="RqcP2_N"/>
</dbReference>
<keyword evidence="4" id="KW-1185">Reference proteome</keyword>
<accession>A0A918CYP0</accession>
<dbReference type="Pfam" id="PF17774">
    <property type="entry name" value="YlmH_RBD"/>
    <property type="match status" value="1"/>
</dbReference>
<dbReference type="Pfam" id="PF01479">
    <property type="entry name" value="S4"/>
    <property type="match status" value="1"/>
</dbReference>
<dbReference type="Pfam" id="PF21278">
    <property type="entry name" value="YlmH_1st"/>
    <property type="match status" value="1"/>
</dbReference>
<evidence type="ECO:0000256" key="1">
    <source>
        <dbReference type="PROSITE-ProRule" id="PRU00182"/>
    </source>
</evidence>
<dbReference type="CDD" id="cd00165">
    <property type="entry name" value="S4"/>
    <property type="match status" value="1"/>
</dbReference>
<evidence type="ECO:0000313" key="3">
    <source>
        <dbReference type="EMBL" id="GGN49361.1"/>
    </source>
</evidence>
<dbReference type="InterPro" id="IPR002942">
    <property type="entry name" value="S4_RNA-bd"/>
</dbReference>
<reference evidence="3" key="1">
    <citation type="journal article" date="2014" name="Int. J. Syst. Evol. Microbiol.">
        <title>Complete genome sequence of Corynebacterium casei LMG S-19264T (=DSM 44701T), isolated from a smear-ripened cheese.</title>
        <authorList>
            <consortium name="US DOE Joint Genome Institute (JGI-PGF)"/>
            <person name="Walter F."/>
            <person name="Albersmeier A."/>
            <person name="Kalinowski J."/>
            <person name="Ruckert C."/>
        </authorList>
    </citation>
    <scope>NUCLEOTIDE SEQUENCE</scope>
    <source>
        <strain evidence="3">JCM 17251</strain>
    </source>
</reference>
<protein>
    <submittedName>
        <fullName evidence="3">RNA-binding protein S4</fullName>
    </submittedName>
</protein>
<dbReference type="Gene3D" id="3.10.290.10">
    <property type="entry name" value="RNA-binding S4 domain"/>
    <property type="match status" value="1"/>
</dbReference>
<dbReference type="SUPFAM" id="SSF55174">
    <property type="entry name" value="Alpha-L RNA-binding motif"/>
    <property type="match status" value="1"/>
</dbReference>
<dbReference type="GO" id="GO:0003723">
    <property type="term" value="F:RNA binding"/>
    <property type="evidence" value="ECO:0007669"/>
    <property type="project" value="UniProtKB-KW"/>
</dbReference>